<organism evidence="7 8">
    <name type="scientific">Pseudovibrio ascidiaceicola</name>
    <dbReference type="NCBI Taxonomy" id="285279"/>
    <lineage>
        <taxon>Bacteria</taxon>
        <taxon>Pseudomonadati</taxon>
        <taxon>Pseudomonadota</taxon>
        <taxon>Alphaproteobacteria</taxon>
        <taxon>Hyphomicrobiales</taxon>
        <taxon>Stappiaceae</taxon>
        <taxon>Pseudovibrio</taxon>
    </lineage>
</organism>
<dbReference type="Proteomes" id="UP000199598">
    <property type="component" value="Unassembled WGS sequence"/>
</dbReference>
<dbReference type="PANTHER" id="PTHR30086">
    <property type="entry name" value="ARGININE EXPORTER PROTEIN ARGO"/>
    <property type="match status" value="1"/>
</dbReference>
<reference evidence="7 8" key="1">
    <citation type="submission" date="2016-10" db="EMBL/GenBank/DDBJ databases">
        <authorList>
            <person name="Varghese N."/>
            <person name="Submissions S."/>
        </authorList>
    </citation>
    <scope>NUCLEOTIDE SEQUENCE [LARGE SCALE GENOMIC DNA]</scope>
    <source>
        <strain evidence="7 8">DSM 16392</strain>
    </source>
</reference>
<dbReference type="InterPro" id="IPR001123">
    <property type="entry name" value="LeuE-type"/>
</dbReference>
<evidence type="ECO:0000256" key="6">
    <source>
        <dbReference type="SAM" id="Phobius"/>
    </source>
</evidence>
<evidence type="ECO:0000256" key="5">
    <source>
        <dbReference type="ARBA" id="ARBA00023136"/>
    </source>
</evidence>
<evidence type="ECO:0000256" key="3">
    <source>
        <dbReference type="ARBA" id="ARBA00022692"/>
    </source>
</evidence>
<feature type="transmembrane region" description="Helical" evidence="6">
    <location>
        <begin position="6"/>
        <end position="29"/>
    </location>
</feature>
<feature type="transmembrane region" description="Helical" evidence="6">
    <location>
        <begin position="111"/>
        <end position="133"/>
    </location>
</feature>
<keyword evidence="3 6" id="KW-0812">Transmembrane</keyword>
<evidence type="ECO:0000256" key="1">
    <source>
        <dbReference type="ARBA" id="ARBA00004651"/>
    </source>
</evidence>
<dbReference type="EMBL" id="FOSK01000005">
    <property type="protein sequence ID" value="SFK48620.1"/>
    <property type="molecule type" value="Genomic_DNA"/>
</dbReference>
<evidence type="ECO:0000313" key="7">
    <source>
        <dbReference type="EMBL" id="SFK48620.1"/>
    </source>
</evidence>
<feature type="transmembrane region" description="Helical" evidence="6">
    <location>
        <begin position="145"/>
        <end position="164"/>
    </location>
</feature>
<dbReference type="RefSeq" id="WP_093519689.1">
    <property type="nucleotide sequence ID" value="NZ_FOSK01000005.1"/>
</dbReference>
<evidence type="ECO:0000256" key="2">
    <source>
        <dbReference type="ARBA" id="ARBA00022475"/>
    </source>
</evidence>
<evidence type="ECO:0000256" key="4">
    <source>
        <dbReference type="ARBA" id="ARBA00022989"/>
    </source>
</evidence>
<keyword evidence="4 6" id="KW-1133">Transmembrane helix</keyword>
<keyword evidence="5 6" id="KW-0472">Membrane</keyword>
<dbReference type="Pfam" id="PF01810">
    <property type="entry name" value="LysE"/>
    <property type="match status" value="1"/>
</dbReference>
<evidence type="ECO:0000313" key="8">
    <source>
        <dbReference type="Proteomes" id="UP000199598"/>
    </source>
</evidence>
<proteinExistence type="predicted"/>
<name>A0A1I3ZXF3_9HYPH</name>
<protein>
    <submittedName>
        <fullName evidence="7">Threonine/homoserine/homoserine lactone efflux protein</fullName>
    </submittedName>
</protein>
<dbReference type="PIRSF" id="PIRSF006324">
    <property type="entry name" value="LeuE"/>
    <property type="match status" value="1"/>
</dbReference>
<accession>A0A1I3ZXF3</accession>
<comment type="caution">
    <text evidence="7">The sequence shown here is derived from an EMBL/GenBank/DDBJ whole genome shotgun (WGS) entry which is preliminary data.</text>
</comment>
<keyword evidence="2" id="KW-1003">Cell membrane</keyword>
<comment type="subcellular location">
    <subcellularLocation>
        <location evidence="1">Cell membrane</location>
        <topology evidence="1">Multi-pass membrane protein</topology>
    </subcellularLocation>
</comment>
<feature type="transmembrane region" description="Helical" evidence="6">
    <location>
        <begin position="41"/>
        <end position="65"/>
    </location>
</feature>
<dbReference type="PANTHER" id="PTHR30086:SF20">
    <property type="entry name" value="ARGININE EXPORTER PROTEIN ARGO-RELATED"/>
    <property type="match status" value="1"/>
</dbReference>
<sequence>MSVEMIFALVIATAALVAIPGPNVALIAANTISHGFRFGAVTVLGTTLGVAVQLSIVVLGFTALLTLIADAFLWVKWAGAAYLIYLGIKSWRERADMLANAEASTTPLRRLFWQGMLLAMINPKTLVFSAAFLPQFVGDQSTSYALAQPALIYLLLILGGDLCWAALARSATPFFKSIGHLRNKLTGTLFIGSGIGLALARIER</sequence>
<gene>
    <name evidence="7" type="ORF">SAMN04488518_105335</name>
</gene>
<feature type="transmembrane region" description="Helical" evidence="6">
    <location>
        <begin position="71"/>
        <end position="91"/>
    </location>
</feature>
<keyword evidence="8" id="KW-1185">Reference proteome</keyword>